<dbReference type="Gene3D" id="3.30.360.20">
    <property type="entry name" value="RNA 3'-terminal phosphate cyclase, insert domain"/>
    <property type="match status" value="1"/>
</dbReference>
<dbReference type="InterPro" id="IPR023797">
    <property type="entry name" value="RNA3'_phos_cyclase_dom"/>
</dbReference>
<evidence type="ECO:0000259" key="7">
    <source>
        <dbReference type="Pfam" id="PF01137"/>
    </source>
</evidence>
<reference evidence="9 10" key="1">
    <citation type="journal article" date="2019" name="Int. J. Syst. Evol. Microbiol.">
        <title>Limnobaculum parvum gen. nov., sp. nov., isolated from a freshwater lake.</title>
        <authorList>
            <person name="Baek C."/>
            <person name="Shin S.K."/>
            <person name="Yi H."/>
        </authorList>
    </citation>
    <scope>NUCLEOTIDE SEQUENCE [LARGE SCALE GENOMIC DNA]</scope>
    <source>
        <strain evidence="9 10">HYN0051</strain>
    </source>
</reference>
<dbReference type="PIRSF" id="PIRSF005378">
    <property type="entry name" value="RNA3'_term_phos_cycl_euk"/>
    <property type="match status" value="1"/>
</dbReference>
<protein>
    <recommendedName>
        <fullName evidence="5 6">RNA 3'-terminal phosphate cyclase</fullName>
        <shortName evidence="5">RNA cyclase</shortName>
        <shortName evidence="5">RNA-3'-phosphate cyclase</shortName>
        <ecNumber evidence="5 6">6.5.1.4</ecNumber>
    </recommendedName>
</protein>
<organism evidence="9 10">
    <name type="scientific">Limnobaculum parvum</name>
    <dbReference type="NCBI Taxonomy" id="2172103"/>
    <lineage>
        <taxon>Bacteria</taxon>
        <taxon>Pseudomonadati</taxon>
        <taxon>Pseudomonadota</taxon>
        <taxon>Gammaproteobacteria</taxon>
        <taxon>Enterobacterales</taxon>
        <taxon>Budviciaceae</taxon>
        <taxon>Limnobaculum</taxon>
    </lineage>
</organism>
<evidence type="ECO:0000313" key="10">
    <source>
        <dbReference type="Proteomes" id="UP000244908"/>
    </source>
</evidence>
<comment type="catalytic activity">
    <reaction evidence="4 5">
        <text>a 3'-end 3'-phospho-ribonucleotide-RNA + ATP = a 3'-end 2',3'-cyclophospho-ribonucleotide-RNA + AMP + diphosphate</text>
        <dbReference type="Rhea" id="RHEA:23976"/>
        <dbReference type="Rhea" id="RHEA-COMP:10463"/>
        <dbReference type="Rhea" id="RHEA-COMP:10464"/>
        <dbReference type="ChEBI" id="CHEBI:30616"/>
        <dbReference type="ChEBI" id="CHEBI:33019"/>
        <dbReference type="ChEBI" id="CHEBI:83062"/>
        <dbReference type="ChEBI" id="CHEBI:83064"/>
        <dbReference type="ChEBI" id="CHEBI:456215"/>
        <dbReference type="EC" id="6.5.1.4"/>
    </reaction>
</comment>
<dbReference type="AlphaFoldDB" id="A0A2Y9TVF7"/>
<proteinExistence type="inferred from homology"/>
<dbReference type="InterPro" id="IPR000228">
    <property type="entry name" value="RNA3'_term_phos_cyc"/>
</dbReference>
<dbReference type="EMBL" id="CP029185">
    <property type="protein sequence ID" value="AWH87509.1"/>
    <property type="molecule type" value="Genomic_DNA"/>
</dbReference>
<dbReference type="Proteomes" id="UP000244908">
    <property type="component" value="Chromosome"/>
</dbReference>
<dbReference type="GO" id="GO:0003963">
    <property type="term" value="F:RNA-3'-phosphate cyclase activity"/>
    <property type="evidence" value="ECO:0007669"/>
    <property type="project" value="UniProtKB-UniRule"/>
</dbReference>
<dbReference type="NCBIfam" id="TIGR03399">
    <property type="entry name" value="RNA_3prim_cycl"/>
    <property type="match status" value="1"/>
</dbReference>
<dbReference type="InterPro" id="IPR013792">
    <property type="entry name" value="RNA3'P_cycl/enolpyr_Trfase_a/b"/>
</dbReference>
<dbReference type="InterPro" id="IPR037136">
    <property type="entry name" value="RNA3'_phos_cyclase_dom_sf"/>
</dbReference>
<dbReference type="PANTHER" id="PTHR11096:SF0">
    <property type="entry name" value="RNA 3'-TERMINAL PHOSPHATE CYCLASE"/>
    <property type="match status" value="1"/>
</dbReference>
<accession>A0A2Y9TVF7</accession>
<dbReference type="OrthoDB" id="9789235at2"/>
<dbReference type="PANTHER" id="PTHR11096">
    <property type="entry name" value="RNA 3' TERMINAL PHOSPHATE CYCLASE"/>
    <property type="match status" value="1"/>
</dbReference>
<dbReference type="Pfam" id="PF01137">
    <property type="entry name" value="RTC"/>
    <property type="match status" value="1"/>
</dbReference>
<evidence type="ECO:0000256" key="2">
    <source>
        <dbReference type="ARBA" id="ARBA00022598"/>
    </source>
</evidence>
<dbReference type="Gene3D" id="3.65.10.20">
    <property type="entry name" value="RNA 3'-terminal phosphate cyclase domain"/>
    <property type="match status" value="1"/>
</dbReference>
<keyword evidence="5" id="KW-0963">Cytoplasm</keyword>
<dbReference type="InterPro" id="IPR013791">
    <property type="entry name" value="RNA3'-term_phos_cycl_insert"/>
</dbReference>
<feature type="domain" description="RNA 3'-terminal phosphate cyclase" evidence="7">
    <location>
        <begin position="11"/>
        <end position="327"/>
    </location>
</feature>
<evidence type="ECO:0000256" key="5">
    <source>
        <dbReference type="HAMAP-Rule" id="MF_00200"/>
    </source>
</evidence>
<name>A0A2Y9TVF7_9GAMM</name>
<dbReference type="GO" id="GO:0006396">
    <property type="term" value="P:RNA processing"/>
    <property type="evidence" value="ECO:0007669"/>
    <property type="project" value="UniProtKB-UniRule"/>
</dbReference>
<dbReference type="InterPro" id="IPR036553">
    <property type="entry name" value="RPTC_insert"/>
</dbReference>
<dbReference type="RefSeq" id="WP_108899597.1">
    <property type="nucleotide sequence ID" value="NZ_CP029185.2"/>
</dbReference>
<gene>
    <name evidence="5" type="primary">rtcA</name>
    <name evidence="9" type="ORF">HYN51_02375</name>
</gene>
<evidence type="ECO:0000313" key="9">
    <source>
        <dbReference type="EMBL" id="AWH87509.1"/>
    </source>
</evidence>
<dbReference type="GO" id="GO:0005524">
    <property type="term" value="F:ATP binding"/>
    <property type="evidence" value="ECO:0007669"/>
    <property type="project" value="UniProtKB-KW"/>
</dbReference>
<dbReference type="EC" id="6.5.1.4" evidence="5 6"/>
<dbReference type="Pfam" id="PF05189">
    <property type="entry name" value="RTC_insert"/>
    <property type="match status" value="1"/>
</dbReference>
<evidence type="ECO:0000259" key="8">
    <source>
        <dbReference type="Pfam" id="PF05189"/>
    </source>
</evidence>
<keyword evidence="3 5" id="KW-0547">Nucleotide-binding</keyword>
<dbReference type="HAMAP" id="MF_00200">
    <property type="entry name" value="RTC"/>
    <property type="match status" value="1"/>
</dbReference>
<feature type="binding site" evidence="5">
    <location>
        <position position="102"/>
    </location>
    <ligand>
        <name>ATP</name>
        <dbReference type="ChEBI" id="CHEBI:30616"/>
    </ligand>
</feature>
<evidence type="ECO:0000256" key="4">
    <source>
        <dbReference type="ARBA" id="ARBA00024481"/>
    </source>
</evidence>
<evidence type="ECO:0000256" key="1">
    <source>
        <dbReference type="ARBA" id="ARBA00009206"/>
    </source>
</evidence>
<evidence type="ECO:0000256" key="6">
    <source>
        <dbReference type="NCBIfam" id="TIGR03399"/>
    </source>
</evidence>
<comment type="similarity">
    <text evidence="1 5">Belongs to the RNA 3'-terminal cyclase family. Type 1 subfamily.</text>
</comment>
<keyword evidence="2 5" id="KW-0436">Ligase</keyword>
<comment type="subcellular location">
    <subcellularLocation>
        <location evidence="5">Cytoplasm</location>
    </subcellularLocation>
</comment>
<dbReference type="KEGG" id="lpv:HYN51_02375"/>
<feature type="active site" description="Tele-AMP-histidine intermediate" evidence="5">
    <location>
        <position position="309"/>
    </location>
</feature>
<sequence length="341" mass="36176">MQWIEIDGSKGEGGGQILRSGLSLSMITGKAVSFTHIRAGRSKPGIMRQHLTAILAAQQVCAAQVSGATLNSTELTFIPGQIKSGDYQFDLGGAGSCALVLQTLLPALWSANGESRVKLIGGTHNPMAPSASFLQQVWLPLMAKMGAKATLVVHRCGFYPAGGGEVEVTIDPVKQWQALHLPQRGKLIDIGAQSLIAGVPESVAFRELNIVKQQLKADESMLCSVDVSSARCAGNALLVKLQFEHLTELFCAIGTKGKAAAKVAQEACDEAQVYLKSAAAVGEYLADQLLLPMAIAGEGSFTTPVITDHLSTNAFVIGQFLNCRIDIQSVHQGIEVNIQRQ</sequence>
<keyword evidence="10" id="KW-1185">Reference proteome</keyword>
<dbReference type="NCBIfam" id="NF003246">
    <property type="entry name" value="PRK04204.1-2"/>
    <property type="match status" value="1"/>
</dbReference>
<dbReference type="GO" id="GO:0005737">
    <property type="term" value="C:cytoplasm"/>
    <property type="evidence" value="ECO:0007669"/>
    <property type="project" value="UniProtKB-SubCell"/>
</dbReference>
<dbReference type="SUPFAM" id="SSF52913">
    <property type="entry name" value="RNA 3'-terminal phosphate cyclase, RPTC, insert domain"/>
    <property type="match status" value="1"/>
</dbReference>
<feature type="domain" description="RNA 3'-terminal phosphate cyclase insert" evidence="8">
    <location>
        <begin position="183"/>
        <end position="275"/>
    </location>
</feature>
<comment type="function">
    <text evidence="5">Catalyzes the conversion of 3'-phosphate to a 2',3'-cyclic phosphodiester at the end of RNA. The mechanism of action of the enzyme occurs in 3 steps: (A) adenylation of the enzyme by ATP; (B) transfer of adenylate to an RNA-N3'P to produce RNA-N3'PP5'A; (C) and attack of the adjacent 2'-hydroxyl on the 3'-phosphorus in the diester linkage to produce the cyclic end product. The biological role of this enzyme is unknown but it is likely to function in some aspects of cellular RNA processing.</text>
</comment>
<dbReference type="SUPFAM" id="SSF55205">
    <property type="entry name" value="EPT/RTPC-like"/>
    <property type="match status" value="2"/>
</dbReference>
<dbReference type="InterPro" id="IPR017770">
    <property type="entry name" value="RNA3'_term_phos_cyc_type_1"/>
</dbReference>
<feature type="binding site" evidence="5">
    <location>
        <begin position="284"/>
        <end position="288"/>
    </location>
    <ligand>
        <name>ATP</name>
        <dbReference type="ChEBI" id="CHEBI:30616"/>
    </ligand>
</feature>
<keyword evidence="5" id="KW-0067">ATP-binding</keyword>
<evidence type="ECO:0000256" key="3">
    <source>
        <dbReference type="ARBA" id="ARBA00022741"/>
    </source>
</evidence>